<dbReference type="PANTHER" id="PTHR33108:SF51">
    <property type="entry name" value="DUF1677 FAMILY PROTEIN (DUF1677)"/>
    <property type="match status" value="1"/>
</dbReference>
<dbReference type="InterPro" id="IPR012876">
    <property type="entry name" value="DUF1677_pln"/>
</dbReference>
<protein>
    <recommendedName>
        <fullName evidence="4">DUF1677 domain-containing protein</fullName>
    </recommendedName>
</protein>
<dbReference type="OrthoDB" id="673856at2759"/>
<evidence type="ECO:0000256" key="1">
    <source>
        <dbReference type="SAM" id="MobiDB-lite"/>
    </source>
</evidence>
<keyword evidence="3" id="KW-1185">Reference proteome</keyword>
<dbReference type="Proteomes" id="UP000283530">
    <property type="component" value="Unassembled WGS sequence"/>
</dbReference>
<reference evidence="2 3" key="1">
    <citation type="journal article" date="2019" name="Nat. Plants">
        <title>Stout camphor tree genome fills gaps in understanding of flowering plant genome evolution.</title>
        <authorList>
            <person name="Chaw S.M."/>
            <person name="Liu Y.C."/>
            <person name="Wu Y.W."/>
            <person name="Wang H.Y."/>
            <person name="Lin C.I."/>
            <person name="Wu C.S."/>
            <person name="Ke H.M."/>
            <person name="Chang L.Y."/>
            <person name="Hsu C.Y."/>
            <person name="Yang H.T."/>
            <person name="Sudianto E."/>
            <person name="Hsu M.H."/>
            <person name="Wu K.P."/>
            <person name="Wang L.N."/>
            <person name="Leebens-Mack J.H."/>
            <person name="Tsai I.J."/>
        </authorList>
    </citation>
    <scope>NUCLEOTIDE SEQUENCE [LARGE SCALE GENOMIC DNA]</scope>
    <source>
        <strain evidence="3">cv. Chaw 1501</strain>
        <tissue evidence="2">Young leaves</tissue>
    </source>
</reference>
<name>A0A443NID5_9MAGN</name>
<evidence type="ECO:0000313" key="3">
    <source>
        <dbReference type="Proteomes" id="UP000283530"/>
    </source>
</evidence>
<sequence length="326" mass="36189">MDGLQRAVSDLSFQLSKETLDATLPPISEVEDAKCECCGMSEECTLEYIRRVREKFSGKWICGLCTEAVKEEVDKNGGGEEEALSAHMSACVRFNRIGKAYPALYQADAMREILKKSRSIIDGRGFRAKSNSPRDRGSSKKGKSLVSTYSRNDFKKPPKLSMDGLQRAVSDLSFQLSKETLDATLPPISEVEDAKCECCGMSEECTLEYIRRVREKFSGKWICGLCTEAVKEEVDKNGGGEEEALSAHMSACVRFNRIGKAYPALYQADAMREILKKSRSIIDGRGFRAKSNSPRDRGSSKKGSIMRSSSCIPAITRELHDPKTEN</sequence>
<comment type="caution">
    <text evidence="2">The sequence shown here is derived from an EMBL/GenBank/DDBJ whole genome shotgun (WGS) entry which is preliminary data.</text>
</comment>
<feature type="compositionally biased region" description="Low complexity" evidence="1">
    <location>
        <begin position="301"/>
        <end position="310"/>
    </location>
</feature>
<feature type="region of interest" description="Disordered" evidence="1">
    <location>
        <begin position="286"/>
        <end position="326"/>
    </location>
</feature>
<organism evidence="2 3">
    <name type="scientific">Cinnamomum micranthum f. kanehirae</name>
    <dbReference type="NCBI Taxonomy" id="337451"/>
    <lineage>
        <taxon>Eukaryota</taxon>
        <taxon>Viridiplantae</taxon>
        <taxon>Streptophyta</taxon>
        <taxon>Embryophyta</taxon>
        <taxon>Tracheophyta</taxon>
        <taxon>Spermatophyta</taxon>
        <taxon>Magnoliopsida</taxon>
        <taxon>Magnoliidae</taxon>
        <taxon>Laurales</taxon>
        <taxon>Lauraceae</taxon>
        <taxon>Cinnamomum</taxon>
    </lineage>
</organism>
<feature type="region of interest" description="Disordered" evidence="1">
    <location>
        <begin position="125"/>
        <end position="161"/>
    </location>
</feature>
<evidence type="ECO:0000313" key="2">
    <source>
        <dbReference type="EMBL" id="RWR78261.1"/>
    </source>
</evidence>
<proteinExistence type="predicted"/>
<feature type="compositionally biased region" description="Basic and acidic residues" evidence="1">
    <location>
        <begin position="317"/>
        <end position="326"/>
    </location>
</feature>
<dbReference type="EMBL" id="QPKB01000002">
    <property type="protein sequence ID" value="RWR78261.1"/>
    <property type="molecule type" value="Genomic_DNA"/>
</dbReference>
<evidence type="ECO:0008006" key="4">
    <source>
        <dbReference type="Google" id="ProtNLM"/>
    </source>
</evidence>
<dbReference type="PANTHER" id="PTHR33108">
    <property type="entry name" value="OS01G0745000 PROTEIN"/>
    <property type="match status" value="1"/>
</dbReference>
<dbReference type="AlphaFoldDB" id="A0A443NID5"/>
<accession>A0A443NID5</accession>
<dbReference type="Pfam" id="PF07911">
    <property type="entry name" value="DUF1677"/>
    <property type="match status" value="2"/>
</dbReference>
<gene>
    <name evidence="2" type="ORF">CKAN_00678500</name>
</gene>